<organism evidence="2 3">
    <name type="scientific">Pseudoalteromonas fenneropenaei</name>
    <dbReference type="NCBI Taxonomy" id="1737459"/>
    <lineage>
        <taxon>Bacteria</taxon>
        <taxon>Pseudomonadati</taxon>
        <taxon>Pseudomonadota</taxon>
        <taxon>Gammaproteobacteria</taxon>
        <taxon>Alteromonadales</taxon>
        <taxon>Pseudoalteromonadaceae</taxon>
        <taxon>Pseudoalteromonas</taxon>
    </lineage>
</organism>
<accession>A0ABV7CM63</accession>
<dbReference type="RefSeq" id="WP_377125634.1">
    <property type="nucleotide sequence ID" value="NZ_JBHRSD010000026.1"/>
</dbReference>
<evidence type="ECO:0000313" key="3">
    <source>
        <dbReference type="Proteomes" id="UP001595453"/>
    </source>
</evidence>
<reference evidence="3" key="1">
    <citation type="journal article" date="2019" name="Int. J. Syst. Evol. Microbiol.">
        <title>The Global Catalogue of Microorganisms (GCM) 10K type strain sequencing project: providing services to taxonomists for standard genome sequencing and annotation.</title>
        <authorList>
            <consortium name="The Broad Institute Genomics Platform"/>
            <consortium name="The Broad Institute Genome Sequencing Center for Infectious Disease"/>
            <person name="Wu L."/>
            <person name="Ma J."/>
        </authorList>
    </citation>
    <scope>NUCLEOTIDE SEQUENCE [LARGE SCALE GENOMIC DNA]</scope>
    <source>
        <strain evidence="3">KCTC 42730</strain>
    </source>
</reference>
<feature type="signal peptide" evidence="1">
    <location>
        <begin position="1"/>
        <end position="19"/>
    </location>
</feature>
<evidence type="ECO:0000313" key="2">
    <source>
        <dbReference type="EMBL" id="MFC3033720.1"/>
    </source>
</evidence>
<keyword evidence="3" id="KW-1185">Reference proteome</keyword>
<evidence type="ECO:0000256" key="1">
    <source>
        <dbReference type="SAM" id="SignalP"/>
    </source>
</evidence>
<comment type="caution">
    <text evidence="2">The sequence shown here is derived from an EMBL/GenBank/DDBJ whole genome shotgun (WGS) entry which is preliminary data.</text>
</comment>
<feature type="chain" id="PRO_5046240987" evidence="1">
    <location>
        <begin position="20"/>
        <end position="305"/>
    </location>
</feature>
<keyword evidence="1" id="KW-0732">Signal</keyword>
<gene>
    <name evidence="2" type="ORF">ACFOEE_14445</name>
</gene>
<sequence length="305" mass="33780">MKNLCIAAFMLAGPAIAYAYPEVVFNAESQCLSQLTGTGTRYVPPCSFTASTYYADRNQSYTSSALVQNGLFKTNFQYRFICESIRPLSLRYTLSADLNAVSTSRITGSIGAEKNSIELTHDFSRASLVFDSLSGASGFQAIKPGCKLTVDQLVTYPEPRYYGQLASHLATLNNQFATLLGLATPSTDYIQLLSAIDNATSAFELLQFDLEDEFLLDVVNDSITQLTTSRNVLNNQCRSGSNTTLCSKEVANIRSFVDYRLSFNETNIRDLYNFVNEQSQWLSSYELGRDKTLLNSVAAKLRSQL</sequence>
<dbReference type="EMBL" id="JBHRSD010000026">
    <property type="protein sequence ID" value="MFC3033720.1"/>
    <property type="molecule type" value="Genomic_DNA"/>
</dbReference>
<dbReference type="Proteomes" id="UP001595453">
    <property type="component" value="Unassembled WGS sequence"/>
</dbReference>
<name>A0ABV7CM63_9GAMM</name>
<proteinExistence type="predicted"/>
<protein>
    <submittedName>
        <fullName evidence="2">Uncharacterized protein</fullName>
    </submittedName>
</protein>